<name>A0ACD5XCA1_AVESA</name>
<keyword evidence="2" id="KW-1185">Reference proteome</keyword>
<reference evidence="1" key="1">
    <citation type="submission" date="2021-05" db="EMBL/GenBank/DDBJ databases">
        <authorList>
            <person name="Scholz U."/>
            <person name="Mascher M."/>
            <person name="Fiebig A."/>
        </authorList>
    </citation>
    <scope>NUCLEOTIDE SEQUENCE [LARGE SCALE GENOMIC DNA]</scope>
</reference>
<evidence type="ECO:0000313" key="1">
    <source>
        <dbReference type="EnsemblPlants" id="AVESA.00010b.r2.4DG0791340.1.CDS.1"/>
    </source>
</evidence>
<proteinExistence type="predicted"/>
<reference evidence="1" key="2">
    <citation type="submission" date="2025-09" db="UniProtKB">
        <authorList>
            <consortium name="EnsemblPlants"/>
        </authorList>
    </citation>
    <scope>IDENTIFICATION</scope>
</reference>
<dbReference type="Proteomes" id="UP001732700">
    <property type="component" value="Chromosome 4D"/>
</dbReference>
<evidence type="ECO:0000313" key="2">
    <source>
        <dbReference type="Proteomes" id="UP001732700"/>
    </source>
</evidence>
<dbReference type="EnsemblPlants" id="AVESA.00010b.r2.4DG0791340.1">
    <property type="protein sequence ID" value="AVESA.00010b.r2.4DG0791340.1.CDS.1"/>
    <property type="gene ID" value="AVESA.00010b.r2.4DG0791340"/>
</dbReference>
<organism evidence="1 2">
    <name type="scientific">Avena sativa</name>
    <name type="common">Oat</name>
    <dbReference type="NCBI Taxonomy" id="4498"/>
    <lineage>
        <taxon>Eukaryota</taxon>
        <taxon>Viridiplantae</taxon>
        <taxon>Streptophyta</taxon>
        <taxon>Embryophyta</taxon>
        <taxon>Tracheophyta</taxon>
        <taxon>Spermatophyta</taxon>
        <taxon>Magnoliopsida</taxon>
        <taxon>Liliopsida</taxon>
        <taxon>Poales</taxon>
        <taxon>Poaceae</taxon>
        <taxon>BOP clade</taxon>
        <taxon>Pooideae</taxon>
        <taxon>Poodae</taxon>
        <taxon>Poeae</taxon>
        <taxon>Poeae Chloroplast Group 1 (Aveneae type)</taxon>
        <taxon>Aveninae</taxon>
        <taxon>Avena</taxon>
    </lineage>
</organism>
<accession>A0ACD5XCA1</accession>
<protein>
    <submittedName>
        <fullName evidence="1">Uncharacterized protein</fullName>
    </submittedName>
</protein>
<sequence length="408" mass="46145">MASLLPLNSFWYYWYSDLIRAPHCTRDWAALDDGPAGLISDRLLAHDVADYLRFRSMCRTWRRCSADPRAHGGLDRRFHPRRWVMLQERLGTPNSRCFFNTTTGQCIQVDLPELRDHYLLAHTPEGLLVLLQQQPQLVNVRLLNPLTRHTIELPPLTTLLPQEEHHLLSHDNIRYFKAWGSGIANHDSSAVLCFYSLSLLGMAKPGDECWTLVEFDNRLRTSPLMFAGRFYYFSVDGFMVLETSPPGPPRIEEVAWLDMAVSTRSTSHLVDNAGELMMVHRASSIVGGKTRWRYDTYRVDLGSRTFVPVSSFGGGGRALFLGMDCSLSVPVGVFPSGSINSDTIYLRFFEERAEIEARSEGSISSETIQLADRSIEPAKFNLDGFVPQPHTLADCLSLSEKVLLFVDN</sequence>